<dbReference type="GO" id="GO:0003735">
    <property type="term" value="F:structural constituent of ribosome"/>
    <property type="evidence" value="ECO:0007669"/>
    <property type="project" value="InterPro"/>
</dbReference>
<keyword evidence="5" id="KW-0694">RNA-binding</keyword>
<comment type="similarity">
    <text evidence="1 5">Belongs to the universal ribosomal protein uL15 family.</text>
</comment>
<keyword evidence="5" id="KW-0699">rRNA-binding</keyword>
<evidence type="ECO:0000256" key="2">
    <source>
        <dbReference type="ARBA" id="ARBA00022980"/>
    </source>
</evidence>
<sequence>MSTLVIRREKKSRSYRGSRTHGYGRTGQHRKSGSRGGRGYVGYHKHKWSWTVKYAPDWYGQHGFTRHPSLVTQFNIINVGVLDSKIADLYQKGIATREGDAYVVDLTKIGINKLTGTGQVRNKIIVKVPFATQNAVQKIKQAGGDVILLAEKPATGE</sequence>
<feature type="domain" description="Large ribosomal subunit protein uL15/eL18" evidence="7">
    <location>
        <begin position="77"/>
        <end position="146"/>
    </location>
</feature>
<keyword evidence="2 5" id="KW-0689">Ribosomal protein</keyword>
<dbReference type="GO" id="GO:0022625">
    <property type="term" value="C:cytosolic large ribosomal subunit"/>
    <property type="evidence" value="ECO:0007669"/>
    <property type="project" value="TreeGrafter"/>
</dbReference>
<evidence type="ECO:0000313" key="9">
    <source>
        <dbReference type="Proteomes" id="UP000015543"/>
    </source>
</evidence>
<dbReference type="HAMAP" id="MF_01341">
    <property type="entry name" value="Ribosomal_uL15"/>
    <property type="match status" value="1"/>
</dbReference>
<dbReference type="GO" id="GO:0019843">
    <property type="term" value="F:rRNA binding"/>
    <property type="evidence" value="ECO:0007669"/>
    <property type="project" value="UniProtKB-UniRule"/>
</dbReference>
<dbReference type="InterPro" id="IPR030878">
    <property type="entry name" value="Ribosomal_uL15"/>
</dbReference>
<dbReference type="InterPro" id="IPR021131">
    <property type="entry name" value="Ribosomal_uL15/eL18"/>
</dbReference>
<evidence type="ECO:0000256" key="3">
    <source>
        <dbReference type="ARBA" id="ARBA00023274"/>
    </source>
</evidence>
<evidence type="ECO:0000313" key="8">
    <source>
        <dbReference type="EMBL" id="AGT34392.1"/>
    </source>
</evidence>
<dbReference type="GO" id="GO:0006412">
    <property type="term" value="P:translation"/>
    <property type="evidence" value="ECO:0007669"/>
    <property type="project" value="UniProtKB-UniRule"/>
</dbReference>
<dbReference type="PANTHER" id="PTHR11721:SF3">
    <property type="entry name" value="LARGE RIBOSOMAL SUBUNIT PROTEIN UL15"/>
    <property type="match status" value="1"/>
</dbReference>
<dbReference type="PANTHER" id="PTHR11721">
    <property type="entry name" value="60S RIBOSOMAL PROTEIN L27A"/>
    <property type="match status" value="1"/>
</dbReference>
<evidence type="ECO:0000256" key="1">
    <source>
        <dbReference type="ARBA" id="ARBA00007320"/>
    </source>
</evidence>
<dbReference type="Gene3D" id="4.10.990.10">
    <property type="match status" value="1"/>
</dbReference>
<dbReference type="AlphaFoldDB" id="S6A4Q4"/>
<dbReference type="Proteomes" id="UP000015543">
    <property type="component" value="Chromosome"/>
</dbReference>
<proteinExistence type="inferred from homology"/>
<evidence type="ECO:0000256" key="6">
    <source>
        <dbReference type="SAM" id="MobiDB-lite"/>
    </source>
</evidence>
<dbReference type="HOGENOM" id="CLU_109163_0_0_2"/>
<dbReference type="eggNOG" id="arCOG00779">
    <property type="taxonomic scope" value="Archaea"/>
</dbReference>
<dbReference type="KEGG" id="thb:N186_02085"/>
<protein>
    <recommendedName>
        <fullName evidence="4 5">Large ribosomal subunit protein uL15</fullName>
    </recommendedName>
</protein>
<feature type="region of interest" description="Disordered" evidence="6">
    <location>
        <begin position="1"/>
        <end position="38"/>
    </location>
</feature>
<dbReference type="Pfam" id="PF00828">
    <property type="entry name" value="Ribosomal_L27A"/>
    <property type="match status" value="1"/>
</dbReference>
<evidence type="ECO:0000256" key="5">
    <source>
        <dbReference type="HAMAP-Rule" id="MF_01341"/>
    </source>
</evidence>
<dbReference type="SUPFAM" id="SSF52080">
    <property type="entry name" value="Ribosomal proteins L15p and L18e"/>
    <property type="match status" value="1"/>
</dbReference>
<evidence type="ECO:0000256" key="4">
    <source>
        <dbReference type="ARBA" id="ARBA00035200"/>
    </source>
</evidence>
<keyword evidence="3 5" id="KW-0687">Ribonucleoprotein</keyword>
<evidence type="ECO:0000259" key="7">
    <source>
        <dbReference type="Pfam" id="PF00828"/>
    </source>
</evidence>
<dbReference type="PATRIC" id="fig|1365176.7.peg.415"/>
<comment type="function">
    <text evidence="5">Binds to the 23S rRNA.</text>
</comment>
<keyword evidence="9" id="KW-1185">Reference proteome</keyword>
<dbReference type="EMBL" id="CP006646">
    <property type="protein sequence ID" value="AGT34392.1"/>
    <property type="molecule type" value="Genomic_DNA"/>
</dbReference>
<dbReference type="InterPro" id="IPR027386">
    <property type="entry name" value="Rbsml_uL15_N"/>
</dbReference>
<dbReference type="Gene3D" id="3.100.10.10">
    <property type="match status" value="1"/>
</dbReference>
<accession>S6A4Q4</accession>
<gene>
    <name evidence="5" type="primary">rpl15</name>
    <name evidence="8" type="ORF">N186_02085</name>
</gene>
<reference evidence="8 9" key="1">
    <citation type="journal article" date="2013" name="Genome Announc.">
        <title>Complete Genomic Sequence of 'Thermofilum adornatus' Strain 1910bT, a Hyperthermophilic Anaerobic Organotrophic Crenarchaeon.</title>
        <authorList>
            <person name="Dominova I.N."/>
            <person name="Kublanov I.V."/>
            <person name="Podosokorskaya O.A."/>
            <person name="Derbikova K.S."/>
            <person name="Patrushev M.V."/>
            <person name="Toshchakov S.V."/>
        </authorList>
    </citation>
    <scope>NUCLEOTIDE SEQUENCE [LARGE SCALE GENOMIC DNA]</scope>
    <source>
        <strain evidence="9">1910b</strain>
    </source>
</reference>
<organism evidence="8 9">
    <name type="scientific">Thermofilum adornatum</name>
    <dbReference type="NCBI Taxonomy" id="1365176"/>
    <lineage>
        <taxon>Archaea</taxon>
        <taxon>Thermoproteota</taxon>
        <taxon>Thermoprotei</taxon>
        <taxon>Thermofilales</taxon>
        <taxon>Thermofilaceae</taxon>
        <taxon>Thermofilum</taxon>
    </lineage>
</organism>
<name>S6A4Q4_9CREN</name>
<feature type="compositionally biased region" description="Basic residues" evidence="6">
    <location>
        <begin position="8"/>
        <end position="19"/>
    </location>
</feature>
<dbReference type="InterPro" id="IPR036227">
    <property type="entry name" value="Ribosomal_uL15/eL18_sf"/>
</dbReference>
<comment type="subunit">
    <text evidence="5">Part of the 50S ribosomal subunit.</text>
</comment>